<organism evidence="5 6">
    <name type="scientific">Paenibacillus peoriae</name>
    <dbReference type="NCBI Taxonomy" id="59893"/>
    <lineage>
        <taxon>Bacteria</taxon>
        <taxon>Bacillati</taxon>
        <taxon>Bacillota</taxon>
        <taxon>Bacilli</taxon>
        <taxon>Bacillales</taxon>
        <taxon>Paenibacillaceae</taxon>
        <taxon>Paenibacillus</taxon>
    </lineage>
</organism>
<protein>
    <submittedName>
        <fullName evidence="5">Winged helix-turn-helix transcriptional regulator</fullName>
    </submittedName>
</protein>
<keyword evidence="2" id="KW-0238">DNA-binding</keyword>
<dbReference type="AlphaFoldDB" id="A0A7H0Y742"/>
<proteinExistence type="predicted"/>
<dbReference type="InterPro" id="IPR011991">
    <property type="entry name" value="ArsR-like_HTH"/>
</dbReference>
<evidence type="ECO:0000259" key="4">
    <source>
        <dbReference type="PROSITE" id="PS50987"/>
    </source>
</evidence>
<dbReference type="InterPro" id="IPR036388">
    <property type="entry name" value="WH-like_DNA-bd_sf"/>
</dbReference>
<dbReference type="PANTHER" id="PTHR33154:SF18">
    <property type="entry name" value="ARSENICAL RESISTANCE OPERON REPRESSOR"/>
    <property type="match status" value="1"/>
</dbReference>
<dbReference type="PRINTS" id="PR00778">
    <property type="entry name" value="HTHARSR"/>
</dbReference>
<dbReference type="CDD" id="cd00090">
    <property type="entry name" value="HTH_ARSR"/>
    <property type="match status" value="1"/>
</dbReference>
<keyword evidence="3" id="KW-0804">Transcription</keyword>
<reference evidence="5 6" key="1">
    <citation type="submission" date="2020-09" db="EMBL/GenBank/DDBJ databases">
        <title>Characterization of Paenibacillus peoriae strain ZF390 with broad-spectrum antimicrobial activity as a potential biocontrol agent.</title>
        <authorList>
            <person name="Li L."/>
            <person name="Zhao Y."/>
            <person name="Li B."/>
            <person name="Xie X."/>
        </authorList>
    </citation>
    <scope>NUCLEOTIDE SEQUENCE [LARGE SCALE GENOMIC DNA]</scope>
    <source>
        <strain evidence="5 6">ZF390</strain>
    </source>
</reference>
<dbReference type="GO" id="GO:0003700">
    <property type="term" value="F:DNA-binding transcription factor activity"/>
    <property type="evidence" value="ECO:0007669"/>
    <property type="project" value="InterPro"/>
</dbReference>
<dbReference type="SUPFAM" id="SSF46785">
    <property type="entry name" value="Winged helix' DNA-binding domain"/>
    <property type="match status" value="1"/>
</dbReference>
<dbReference type="InterPro" id="IPR051081">
    <property type="entry name" value="HTH_MetalResp_TranReg"/>
</dbReference>
<dbReference type="InterPro" id="IPR036390">
    <property type="entry name" value="WH_DNA-bd_sf"/>
</dbReference>
<keyword evidence="1" id="KW-0805">Transcription regulation</keyword>
<dbReference type="RefSeq" id="WP_190298014.1">
    <property type="nucleotide sequence ID" value="NZ_CP061172.1"/>
</dbReference>
<name>A0A7H0Y742_9BACL</name>
<dbReference type="Gene3D" id="1.10.10.10">
    <property type="entry name" value="Winged helix-like DNA-binding domain superfamily/Winged helix DNA-binding domain"/>
    <property type="match status" value="1"/>
</dbReference>
<dbReference type="NCBIfam" id="NF033788">
    <property type="entry name" value="HTH_metalloreg"/>
    <property type="match status" value="1"/>
</dbReference>
<evidence type="ECO:0000313" key="6">
    <source>
        <dbReference type="Proteomes" id="UP000516384"/>
    </source>
</evidence>
<dbReference type="SMART" id="SM00418">
    <property type="entry name" value="HTH_ARSR"/>
    <property type="match status" value="1"/>
</dbReference>
<evidence type="ECO:0000256" key="3">
    <source>
        <dbReference type="ARBA" id="ARBA00023163"/>
    </source>
</evidence>
<evidence type="ECO:0000256" key="1">
    <source>
        <dbReference type="ARBA" id="ARBA00023015"/>
    </source>
</evidence>
<dbReference type="InterPro" id="IPR001845">
    <property type="entry name" value="HTH_ArsR_DNA-bd_dom"/>
</dbReference>
<evidence type="ECO:0000313" key="5">
    <source>
        <dbReference type="EMBL" id="QNR66900.1"/>
    </source>
</evidence>
<evidence type="ECO:0000256" key="2">
    <source>
        <dbReference type="ARBA" id="ARBA00023125"/>
    </source>
</evidence>
<dbReference type="Pfam" id="PF01022">
    <property type="entry name" value="HTH_5"/>
    <property type="match status" value="1"/>
</dbReference>
<dbReference type="PROSITE" id="PS50987">
    <property type="entry name" value="HTH_ARSR_2"/>
    <property type="match status" value="1"/>
</dbReference>
<accession>A0A7H0Y742</accession>
<gene>
    <name evidence="5" type="ORF">IAQ67_24450</name>
</gene>
<feature type="domain" description="HTH arsR-type" evidence="4">
    <location>
        <begin position="1"/>
        <end position="96"/>
    </location>
</feature>
<sequence>MDQLGYVADHLKLLGDKTRLAMLSLLREREWCVCEFVDIFDMSQPAISQHLRKLKSQGIVKEERRSQWVYYSLNVDDKPHIQAVLERMPDSKQILKWLNKEEPIASCAPDSSACCSS</sequence>
<dbReference type="EMBL" id="CP061172">
    <property type="protein sequence ID" value="QNR66900.1"/>
    <property type="molecule type" value="Genomic_DNA"/>
</dbReference>
<dbReference type="Proteomes" id="UP000516384">
    <property type="component" value="Chromosome"/>
</dbReference>
<dbReference type="GO" id="GO:0003677">
    <property type="term" value="F:DNA binding"/>
    <property type="evidence" value="ECO:0007669"/>
    <property type="project" value="UniProtKB-KW"/>
</dbReference>
<dbReference type="PANTHER" id="PTHR33154">
    <property type="entry name" value="TRANSCRIPTIONAL REGULATOR, ARSR FAMILY"/>
    <property type="match status" value="1"/>
</dbReference>